<sequence>MSTEQSVAILGLGWLGEPLARTLLTQGWQVAGTTRDEEKAARLNDAGIVTLCWDFSAAMPARWPERLRAHTLVLCVPPGKVDDYPHTLGALARLAVAGGVQRVIFTSATSVYGGTGIKTEADAAPDGPRGERMLAAERAVQAYSAAQVLVLRLSGLVGGSREPGRFLSGKRFDGGDEPVNLVALEDLLRFIPALLARSDWPAVVNVSAPHHPARRDFYGEAARLQGLPPPEFGGGGEGKTIDGSGLCRWLNMDYSVTDWFQWLAARRG</sequence>
<comment type="caution">
    <text evidence="2">The sequence shown here is derived from an EMBL/GenBank/DDBJ whole genome shotgun (WGS) entry which is preliminary data.</text>
</comment>
<evidence type="ECO:0000313" key="3">
    <source>
        <dbReference type="Proteomes" id="UP000242757"/>
    </source>
</evidence>
<keyword evidence="3" id="KW-1185">Reference proteome</keyword>
<evidence type="ECO:0000313" key="2">
    <source>
        <dbReference type="EMBL" id="OXY83214.1"/>
    </source>
</evidence>
<dbReference type="Gene3D" id="3.40.50.720">
    <property type="entry name" value="NAD(P)-binding Rossmann-like Domain"/>
    <property type="match status" value="1"/>
</dbReference>
<proteinExistence type="predicted"/>
<dbReference type="RefSeq" id="WP_094199988.1">
    <property type="nucleotide sequence ID" value="NZ_NBIM01000001.1"/>
</dbReference>
<dbReference type="EMBL" id="NBIM01000001">
    <property type="protein sequence ID" value="OXY83214.1"/>
    <property type="molecule type" value="Genomic_DNA"/>
</dbReference>
<dbReference type="GO" id="GO:0050661">
    <property type="term" value="F:NADP binding"/>
    <property type="evidence" value="ECO:0007669"/>
    <property type="project" value="InterPro"/>
</dbReference>
<dbReference type="Proteomes" id="UP000242757">
    <property type="component" value="Unassembled WGS sequence"/>
</dbReference>
<dbReference type="InterPro" id="IPR036291">
    <property type="entry name" value="NAD(P)-bd_dom_sf"/>
</dbReference>
<dbReference type="OrthoDB" id="751203at2"/>
<dbReference type="SUPFAM" id="SSF51735">
    <property type="entry name" value="NAD(P)-binding Rossmann-fold domains"/>
    <property type="match status" value="1"/>
</dbReference>
<organism evidence="2 3">
    <name type="scientific">Oceanimonas doudoroffii</name>
    <dbReference type="NCBI Taxonomy" id="84158"/>
    <lineage>
        <taxon>Bacteria</taxon>
        <taxon>Pseudomonadati</taxon>
        <taxon>Pseudomonadota</taxon>
        <taxon>Gammaproteobacteria</taxon>
        <taxon>Aeromonadales</taxon>
        <taxon>Aeromonadaceae</taxon>
        <taxon>Oceanimonas</taxon>
    </lineage>
</organism>
<dbReference type="AlphaFoldDB" id="A0A233RIK5"/>
<accession>A0A233RIK5</accession>
<feature type="domain" description="6-phosphogluconate dehydrogenase NADP-binding" evidence="1">
    <location>
        <begin position="7"/>
        <end position="51"/>
    </location>
</feature>
<dbReference type="Pfam" id="PF03446">
    <property type="entry name" value="NAD_binding_2"/>
    <property type="match status" value="1"/>
</dbReference>
<dbReference type="InterPro" id="IPR006115">
    <property type="entry name" value="6PGDH_NADP-bd"/>
</dbReference>
<name>A0A233RIK5_9GAMM</name>
<gene>
    <name evidence="2" type="ORF">B6S08_06890</name>
</gene>
<protein>
    <submittedName>
        <fullName evidence="2">NAD-dependent dehydratase</fullName>
    </submittedName>
</protein>
<reference evidence="2 3" key="1">
    <citation type="submission" date="2017-08" db="EMBL/GenBank/DDBJ databases">
        <title>A Genome Sequence of Oceanimonas doudoroffii ATCC 27123T.</title>
        <authorList>
            <person name="Brennan M.A."/>
            <person name="Maclea K.S."/>
            <person name="Mcclelland W.D."/>
            <person name="Trachtenberg A.M."/>
        </authorList>
    </citation>
    <scope>NUCLEOTIDE SEQUENCE [LARGE SCALE GENOMIC DNA]</scope>
    <source>
        <strain evidence="2 3">ATCC 27123</strain>
    </source>
</reference>
<evidence type="ECO:0000259" key="1">
    <source>
        <dbReference type="Pfam" id="PF03446"/>
    </source>
</evidence>